<dbReference type="EMBL" id="JH719942">
    <property type="protein sequence ID" value="EJF52734.1"/>
    <property type="molecule type" value="Genomic_DNA"/>
</dbReference>
<organism evidence="1 2">
    <name type="scientific">Saprospira grandis DSM 2844</name>
    <dbReference type="NCBI Taxonomy" id="694433"/>
    <lineage>
        <taxon>Bacteria</taxon>
        <taxon>Pseudomonadati</taxon>
        <taxon>Bacteroidota</taxon>
        <taxon>Saprospiria</taxon>
        <taxon>Saprospirales</taxon>
        <taxon>Saprospiraceae</taxon>
        <taxon>Saprospira</taxon>
    </lineage>
</organism>
<reference evidence="2" key="1">
    <citation type="journal article" date="2012" name="Stand. Genomic Sci.">
        <title>Permanent draft genome sequence of the gliding predator Saprospira grandis strain Sa g1 (= HR1).</title>
        <authorList>
            <person name="Mavromatis K."/>
            <person name="Chertkov O."/>
            <person name="Lapidus A."/>
            <person name="Nolan M."/>
            <person name="Lucas S."/>
            <person name="Tice H."/>
            <person name="Del Rio T.G."/>
            <person name="Cheng J.F."/>
            <person name="Han C."/>
            <person name="Tapia R."/>
            <person name="Bruce D."/>
            <person name="Goodwin L.A."/>
            <person name="Pitluck S."/>
            <person name="Huntemann M."/>
            <person name="Liolios K."/>
            <person name="Pagani I."/>
            <person name="Ivanova N."/>
            <person name="Mikhailova N."/>
            <person name="Pati A."/>
            <person name="Chen A."/>
            <person name="Palaniappan K."/>
            <person name="Land M."/>
            <person name="Brambilla E.M."/>
            <person name="Rohde M."/>
            <person name="Spring S."/>
            <person name="Goker M."/>
            <person name="Detter J.C."/>
            <person name="Bristow J."/>
            <person name="Eisen J.A."/>
            <person name="Markowitz V."/>
            <person name="Hugenholtz P."/>
            <person name="Kyrpides N.C."/>
            <person name="Klenk H.P."/>
            <person name="Woyke T."/>
        </authorList>
    </citation>
    <scope>NUCLEOTIDE SEQUENCE [LARGE SCALE GENOMIC DNA]</scope>
    <source>
        <strain evidence="2">DSM 2844</strain>
    </source>
</reference>
<sequence>MGILLAQKNNTTMSKLKKTISDIRSKYGNLDDPDYLFIIKTYDQNPYRNLIAKMSSYLSLLDITDINYDASFAFSIKTKTSNHLLMMSMVGKYAVLIRQPDVEFEFVSENSTTDITEEEKLILHLLLDEGFELVDESLLYKVVSNSENEDGEKLNVYHLLFSRV</sequence>
<name>J0NYY9_9BACT</name>
<protein>
    <submittedName>
        <fullName evidence="1">Uncharacterized protein</fullName>
    </submittedName>
</protein>
<evidence type="ECO:0000313" key="2">
    <source>
        <dbReference type="Proteomes" id="UP000005113"/>
    </source>
</evidence>
<dbReference type="HOGENOM" id="CLU_1617862_0_0_10"/>
<proteinExistence type="predicted"/>
<accession>J0NYY9</accession>
<dbReference type="AlphaFoldDB" id="J0NYY9"/>
<dbReference type="Proteomes" id="UP000005113">
    <property type="component" value="Unassembled WGS sequence"/>
</dbReference>
<gene>
    <name evidence="1" type="ORF">SapgrDRAFT_1009</name>
</gene>
<evidence type="ECO:0000313" key="1">
    <source>
        <dbReference type="EMBL" id="EJF52734.1"/>
    </source>
</evidence>